<evidence type="ECO:0000256" key="8">
    <source>
        <dbReference type="SAM" id="Phobius"/>
    </source>
</evidence>
<protein>
    <submittedName>
        <fullName evidence="10">Cell division protein FtsQ/DivIB</fullName>
    </submittedName>
</protein>
<dbReference type="InterPro" id="IPR005548">
    <property type="entry name" value="Cell_div_FtsQ/DivIB_C"/>
</dbReference>
<dbReference type="Pfam" id="PF03799">
    <property type="entry name" value="FtsQ_DivIB_C"/>
    <property type="match status" value="1"/>
</dbReference>
<keyword evidence="11" id="KW-1185">Reference proteome</keyword>
<dbReference type="RefSeq" id="WP_369702574.1">
    <property type="nucleotide sequence ID" value="NZ_JBGEWD010000001.1"/>
</dbReference>
<keyword evidence="7" id="KW-0131">Cell cycle</keyword>
<evidence type="ECO:0000256" key="3">
    <source>
        <dbReference type="ARBA" id="ARBA00022618"/>
    </source>
</evidence>
<evidence type="ECO:0000313" key="11">
    <source>
        <dbReference type="Proteomes" id="UP001564657"/>
    </source>
</evidence>
<evidence type="ECO:0000256" key="7">
    <source>
        <dbReference type="ARBA" id="ARBA00023306"/>
    </source>
</evidence>
<organism evidence="10 11">
    <name type="scientific">Clostridium moutaii</name>
    <dbReference type="NCBI Taxonomy" id="3240932"/>
    <lineage>
        <taxon>Bacteria</taxon>
        <taxon>Bacillati</taxon>
        <taxon>Bacillota</taxon>
        <taxon>Clostridia</taxon>
        <taxon>Eubacteriales</taxon>
        <taxon>Clostridiaceae</taxon>
        <taxon>Clostridium</taxon>
    </lineage>
</organism>
<dbReference type="EMBL" id="JBGEWD010000001">
    <property type="protein sequence ID" value="MEY7998676.1"/>
    <property type="molecule type" value="Genomic_DNA"/>
</dbReference>
<feature type="domain" description="POTRA" evidence="9">
    <location>
        <begin position="46"/>
        <end position="114"/>
    </location>
</feature>
<dbReference type="PANTHER" id="PTHR37820:SF1">
    <property type="entry name" value="CELL DIVISION PROTEIN FTSQ"/>
    <property type="match status" value="1"/>
</dbReference>
<evidence type="ECO:0000256" key="2">
    <source>
        <dbReference type="ARBA" id="ARBA00022475"/>
    </source>
</evidence>
<evidence type="ECO:0000259" key="9">
    <source>
        <dbReference type="PROSITE" id="PS51779"/>
    </source>
</evidence>
<dbReference type="InterPro" id="IPR013685">
    <property type="entry name" value="POTRA_FtsQ_type"/>
</dbReference>
<sequence length="257" mass="29460">MGDFSVKIDNDMILKRRKKRKIKRALILMVFLVALFFILCLKMPYFNIQHIKVYGNKNVLSTDIVNSSKINIGNNIFYINLKDASNSILSNPYIKDVVISRKLPTTVNINVKEREAVFYCENNNKYYVIDENGILLQKIDNINNMHLVKLDGIDYTKTDIGKAIDNKKDERKIKAITALGNIIENNKFPAELTSVDVSDSLDIKAYFNNMYIKLGSEGNMNEKMNKALNILLEEKLNGAKGYIDVRFDGNPVFFIDK</sequence>
<dbReference type="Gene3D" id="3.10.20.310">
    <property type="entry name" value="membrane protein fhac"/>
    <property type="match status" value="1"/>
</dbReference>
<gene>
    <name evidence="10" type="ORF">AB8U03_00420</name>
</gene>
<dbReference type="PROSITE" id="PS51779">
    <property type="entry name" value="POTRA"/>
    <property type="match status" value="1"/>
</dbReference>
<accession>A0ABV4BLN2</accession>
<dbReference type="InterPro" id="IPR050487">
    <property type="entry name" value="FtsQ_DivIB"/>
</dbReference>
<evidence type="ECO:0000313" key="10">
    <source>
        <dbReference type="EMBL" id="MEY7998676.1"/>
    </source>
</evidence>
<evidence type="ECO:0000256" key="6">
    <source>
        <dbReference type="ARBA" id="ARBA00023136"/>
    </source>
</evidence>
<evidence type="ECO:0000256" key="1">
    <source>
        <dbReference type="ARBA" id="ARBA00004370"/>
    </source>
</evidence>
<evidence type="ECO:0000256" key="4">
    <source>
        <dbReference type="ARBA" id="ARBA00022692"/>
    </source>
</evidence>
<dbReference type="Proteomes" id="UP001564657">
    <property type="component" value="Unassembled WGS sequence"/>
</dbReference>
<feature type="transmembrane region" description="Helical" evidence="8">
    <location>
        <begin position="25"/>
        <end position="46"/>
    </location>
</feature>
<comment type="caution">
    <text evidence="10">The sequence shown here is derived from an EMBL/GenBank/DDBJ whole genome shotgun (WGS) entry which is preliminary data.</text>
</comment>
<keyword evidence="3 10" id="KW-0132">Cell division</keyword>
<keyword evidence="2" id="KW-1003">Cell membrane</keyword>
<reference evidence="10 11" key="1">
    <citation type="submission" date="2024-08" db="EMBL/GenBank/DDBJ databases">
        <title>Clostridium lapicellarii sp. nov., and Clostridium renhuaiense sp. nov., two species isolated from the mud in a fermentation cellar used for producing sauce-flavour Chinese liquors.</title>
        <authorList>
            <person name="Yang F."/>
            <person name="Wang H."/>
            <person name="Chen L.Q."/>
            <person name="Zhou N."/>
            <person name="Lu J.J."/>
            <person name="Pu X.X."/>
            <person name="Wan B."/>
            <person name="Wang L."/>
            <person name="Liu S.J."/>
        </authorList>
    </citation>
    <scope>NUCLEOTIDE SEQUENCE [LARGE SCALE GENOMIC DNA]</scope>
    <source>
        <strain evidence="10 11">MT-5</strain>
    </source>
</reference>
<comment type="subcellular location">
    <subcellularLocation>
        <location evidence="1">Membrane</location>
    </subcellularLocation>
</comment>
<name>A0ABV4BLN2_9CLOT</name>
<dbReference type="InterPro" id="IPR034746">
    <property type="entry name" value="POTRA"/>
</dbReference>
<evidence type="ECO:0000256" key="5">
    <source>
        <dbReference type="ARBA" id="ARBA00022989"/>
    </source>
</evidence>
<dbReference type="Pfam" id="PF08478">
    <property type="entry name" value="POTRA_1"/>
    <property type="match status" value="1"/>
</dbReference>
<proteinExistence type="predicted"/>
<keyword evidence="6 8" id="KW-0472">Membrane</keyword>
<keyword evidence="4 8" id="KW-0812">Transmembrane</keyword>
<dbReference type="GO" id="GO:0051301">
    <property type="term" value="P:cell division"/>
    <property type="evidence" value="ECO:0007669"/>
    <property type="project" value="UniProtKB-KW"/>
</dbReference>
<dbReference type="PANTHER" id="PTHR37820">
    <property type="entry name" value="CELL DIVISION PROTEIN DIVIB"/>
    <property type="match status" value="1"/>
</dbReference>
<keyword evidence="5 8" id="KW-1133">Transmembrane helix</keyword>